<keyword evidence="1" id="KW-0175">Coiled coil</keyword>
<organism evidence="4 5">
    <name type="scientific">Effrenium voratum</name>
    <dbReference type="NCBI Taxonomy" id="2562239"/>
    <lineage>
        <taxon>Eukaryota</taxon>
        <taxon>Sar</taxon>
        <taxon>Alveolata</taxon>
        <taxon>Dinophyceae</taxon>
        <taxon>Suessiales</taxon>
        <taxon>Symbiodiniaceae</taxon>
        <taxon>Effrenium</taxon>
    </lineage>
</organism>
<dbReference type="EMBL" id="CAUJNA010000588">
    <property type="protein sequence ID" value="CAJ1379012.1"/>
    <property type="molecule type" value="Genomic_DNA"/>
</dbReference>
<evidence type="ECO:0000256" key="1">
    <source>
        <dbReference type="SAM" id="Coils"/>
    </source>
</evidence>
<dbReference type="Proteomes" id="UP001178507">
    <property type="component" value="Unassembled WGS sequence"/>
</dbReference>
<evidence type="ECO:0000256" key="3">
    <source>
        <dbReference type="SAM" id="Phobius"/>
    </source>
</evidence>
<sequence>MFGKQTADRFDKEQISEVGPGSYDLPCTLDSRAASIVEGNTPERWEDSVEKAVSPPSEKPIAISPPSVERAEKENRAPGLRSPRGKQDAPARQWHRDLRLVSQLDMVRDELKQKSKEAKELQMASAAKDRKLEELQRKLEELAADRREAHRRAAEADGEVGAKRRALHEKEQEVQALQRKLEHARAATEERSKRAERREEEHRAANGEVLKMRQSLDAAQEQLAASEKGRGVAEGSLRQHQRRSEELERDLQSRISELEEQLTREKEARRKELEDLQARDVERASGATALQAARAQCQELQGKILQLEDQLVQKTSAVQAAELQETARAEQQGKMEEELHSLRAAAEASTGALQRSEACREELQRQLASEQTLRQELSLLKAQKPEMDKRRAQFWRSNSEKTMDPHHSAGIPQASLAMGALFWVFLPLASARLSEPRNASDSPNVSNSPGLVQASCTPSLLELMDYAAYDNFNDCVESSLNSSGVALGSALAYTQCWCKWNVSSFIRAQKCEDHKHWKWLMEVDCQADCASSAAAQCASCPLLCFESNSSGLDCTCRDGCRQYLNCLEENQTVSDSCDSRALQQSAAMQEFDSCTAYEPAHGGSWTKLSMSSRCLCAGTLQQELQEQQCCNRTYAAFCSADCSVDCSQVQAQLCVANCTRLCDKPSEACDQTCLREDAPCNRYKVCHVAMPQSYPYVCDDGGQPDAHGCCVGVFDTDRCPLLCDVQWKRAVWQPSGPVSRCECVDCPTTREETFELMNMTLIAAFERAATKQLMFILMTHGLRRMNPSMEELFSLEMDAVRKEIARHNGILDWKLVHSLRLISFYYFQKLSRAAASEVRTLNSMPVSFGMVWLSMISGACLVVITALCFAVYRNSSKLRQPARGPPEQVVGRPISSKEPPEATPGVIPGSASTARGCPAS</sequence>
<feature type="coiled-coil region" evidence="1">
    <location>
        <begin position="353"/>
        <end position="380"/>
    </location>
</feature>
<feature type="transmembrane region" description="Helical" evidence="3">
    <location>
        <begin position="849"/>
        <end position="872"/>
    </location>
</feature>
<reference evidence="4" key="1">
    <citation type="submission" date="2023-08" db="EMBL/GenBank/DDBJ databases">
        <authorList>
            <person name="Chen Y."/>
            <person name="Shah S."/>
            <person name="Dougan E. K."/>
            <person name="Thang M."/>
            <person name="Chan C."/>
        </authorList>
    </citation>
    <scope>NUCLEOTIDE SEQUENCE</scope>
</reference>
<evidence type="ECO:0000313" key="4">
    <source>
        <dbReference type="EMBL" id="CAJ1379012.1"/>
    </source>
</evidence>
<proteinExistence type="predicted"/>
<feature type="compositionally biased region" description="Basic and acidic residues" evidence="2">
    <location>
        <begin position="41"/>
        <end position="50"/>
    </location>
</feature>
<feature type="compositionally biased region" description="Basic and acidic residues" evidence="2">
    <location>
        <begin position="85"/>
        <end position="97"/>
    </location>
</feature>
<dbReference type="PANTHER" id="PTHR45615">
    <property type="entry name" value="MYOSIN HEAVY CHAIN, NON-MUSCLE"/>
    <property type="match status" value="1"/>
</dbReference>
<comment type="caution">
    <text evidence="4">The sequence shown here is derived from an EMBL/GenBank/DDBJ whole genome shotgun (WGS) entry which is preliminary data.</text>
</comment>
<dbReference type="PANTHER" id="PTHR45615:SF80">
    <property type="entry name" value="GRIP DOMAIN-CONTAINING PROTEIN"/>
    <property type="match status" value="1"/>
</dbReference>
<name>A0AA36I2H3_9DINO</name>
<feature type="compositionally biased region" description="Basic and acidic residues" evidence="2">
    <location>
        <begin position="1"/>
        <end position="15"/>
    </location>
</feature>
<keyword evidence="3" id="KW-0812">Transmembrane</keyword>
<feature type="region of interest" description="Disordered" evidence="2">
    <location>
        <begin position="146"/>
        <end position="250"/>
    </location>
</feature>
<feature type="compositionally biased region" description="Basic and acidic residues" evidence="2">
    <location>
        <begin position="146"/>
        <end position="155"/>
    </location>
</feature>
<gene>
    <name evidence="4" type="ORF">EVOR1521_LOCUS7379</name>
</gene>
<feature type="compositionally biased region" description="Basic and acidic residues" evidence="2">
    <location>
        <begin position="168"/>
        <end position="205"/>
    </location>
</feature>
<dbReference type="AlphaFoldDB" id="A0AA36I2H3"/>
<evidence type="ECO:0000313" key="5">
    <source>
        <dbReference type="Proteomes" id="UP001178507"/>
    </source>
</evidence>
<protein>
    <submittedName>
        <fullName evidence="4">Uncharacterized protein</fullName>
    </submittedName>
</protein>
<feature type="compositionally biased region" description="Basic and acidic residues" evidence="2">
    <location>
        <begin position="111"/>
        <end position="120"/>
    </location>
</feature>
<keyword evidence="3" id="KW-1133">Transmembrane helix</keyword>
<feature type="region of interest" description="Disordered" evidence="2">
    <location>
        <begin position="111"/>
        <end position="131"/>
    </location>
</feature>
<feature type="region of interest" description="Disordered" evidence="2">
    <location>
        <begin position="878"/>
        <end position="920"/>
    </location>
</feature>
<keyword evidence="3" id="KW-0472">Membrane</keyword>
<evidence type="ECO:0000256" key="2">
    <source>
        <dbReference type="SAM" id="MobiDB-lite"/>
    </source>
</evidence>
<accession>A0AA36I2H3</accession>
<feature type="region of interest" description="Disordered" evidence="2">
    <location>
        <begin position="1"/>
        <end position="97"/>
    </location>
</feature>
<keyword evidence="5" id="KW-1185">Reference proteome</keyword>